<dbReference type="InterPro" id="IPR027056">
    <property type="entry name" value="Gluconate_2DH_su3"/>
</dbReference>
<evidence type="ECO:0008006" key="2">
    <source>
        <dbReference type="Google" id="ProtNLM"/>
    </source>
</evidence>
<evidence type="ECO:0000313" key="1">
    <source>
        <dbReference type="EMBL" id="SUZ83439.1"/>
    </source>
</evidence>
<protein>
    <recommendedName>
        <fullName evidence="2">Gluconate 2-dehydrogenase subunit 3 family protein</fullName>
    </recommendedName>
</protein>
<sequence>MDLTSKYLTRRKAIKSTVMLLGGSIAAVQLGPLIKRVDAIELDYKLKFLNQYQFDMIKRIADIIIPESDTPGALSANVHQFIDIMLHGWASPKTQDKFIQYFSNIDQRSKSNFGKNFSDLNRQQQFQLLKKLDKESFSDISSNVFFKEFKALIIFSYYSSEEGASIELKYDRIPGEYAECIPLDSVGRSWST</sequence>
<accession>A0A381QXU6</accession>
<reference evidence="1" key="1">
    <citation type="submission" date="2018-05" db="EMBL/GenBank/DDBJ databases">
        <authorList>
            <person name="Lanie J.A."/>
            <person name="Ng W.-L."/>
            <person name="Kazmierczak K.M."/>
            <person name="Andrzejewski T.M."/>
            <person name="Davidsen T.M."/>
            <person name="Wayne K.J."/>
            <person name="Tettelin H."/>
            <person name="Glass J.I."/>
            <person name="Rusch D."/>
            <person name="Podicherti R."/>
            <person name="Tsui H.-C.T."/>
            <person name="Winkler M.E."/>
        </authorList>
    </citation>
    <scope>NUCLEOTIDE SEQUENCE</scope>
</reference>
<dbReference type="AlphaFoldDB" id="A0A381QXU6"/>
<proteinExistence type="predicted"/>
<organism evidence="1">
    <name type="scientific">marine metagenome</name>
    <dbReference type="NCBI Taxonomy" id="408172"/>
    <lineage>
        <taxon>unclassified sequences</taxon>
        <taxon>metagenomes</taxon>
        <taxon>ecological metagenomes</taxon>
    </lineage>
</organism>
<dbReference type="Pfam" id="PF13618">
    <property type="entry name" value="Gluconate_2-dh3"/>
    <property type="match status" value="1"/>
</dbReference>
<gene>
    <name evidence="1" type="ORF">METZ01_LOCUS36293</name>
</gene>
<name>A0A381QXU6_9ZZZZ</name>
<dbReference type="EMBL" id="UINC01001550">
    <property type="protein sequence ID" value="SUZ83439.1"/>
    <property type="molecule type" value="Genomic_DNA"/>
</dbReference>